<proteinExistence type="predicted"/>
<dbReference type="PROSITE" id="PS50110">
    <property type="entry name" value="RESPONSE_REGULATORY"/>
    <property type="match status" value="1"/>
</dbReference>
<keyword evidence="2" id="KW-0238">DNA-binding</keyword>
<dbReference type="SUPFAM" id="SSF52172">
    <property type="entry name" value="CheY-like"/>
    <property type="match status" value="1"/>
</dbReference>
<dbReference type="SUPFAM" id="SSF46689">
    <property type="entry name" value="Homeodomain-like"/>
    <property type="match status" value="2"/>
</dbReference>
<dbReference type="CDD" id="cd17536">
    <property type="entry name" value="REC_YesN-like"/>
    <property type="match status" value="1"/>
</dbReference>
<keyword evidence="3" id="KW-0804">Transcription</keyword>
<evidence type="ECO:0000256" key="4">
    <source>
        <dbReference type="PROSITE-ProRule" id="PRU00169"/>
    </source>
</evidence>
<dbReference type="EMBL" id="MRTF01000022">
    <property type="protein sequence ID" value="OME86431.1"/>
    <property type="molecule type" value="Genomic_DNA"/>
</dbReference>
<feature type="domain" description="HTH araC/xylS-type" evidence="5">
    <location>
        <begin position="421"/>
        <end position="519"/>
    </location>
</feature>
<dbReference type="SMART" id="SM00448">
    <property type="entry name" value="REC"/>
    <property type="match status" value="1"/>
</dbReference>
<reference evidence="7 8" key="1">
    <citation type="submission" date="2016-11" db="EMBL/GenBank/DDBJ databases">
        <title>Paenibacillus species isolates.</title>
        <authorList>
            <person name="Beno S.M."/>
        </authorList>
    </citation>
    <scope>NUCLEOTIDE SEQUENCE [LARGE SCALE GENOMIC DNA]</scope>
    <source>
        <strain evidence="7 8">FSL F4-0100</strain>
    </source>
</reference>
<evidence type="ECO:0000256" key="2">
    <source>
        <dbReference type="ARBA" id="ARBA00023125"/>
    </source>
</evidence>
<sequence>MNVLVVDDQYDVVQGVIAGVNWQELHIDDVYPAYGPDEVRTLLNHHHVHIMLCDIEMPLENGLELFKWVKAQFPAIECIFLSSYSEFEYAQEAIQLGCFDYILQPARYEDIQASIERAIHKIHANTHMQQIYEYGAYWRQNEELLLENCVRSFMLDSRMHPQQLLRDLSNIHISVSTHAQFGSILIQLTKSNPHKDTIKYELRSIISELIEPYNLDLLFVQLDQMNYLTLLYTEGVFDAPISELMKQFIDMAQNELGCSAACYISDIGEPEKLKLHYKALCHMRQQNVALYSKVFTMQHLNKIKDSSYSFPNMQNWSMLISHNSIKTVRDQIHSYLLQQKQLGIMSAEFLARFHQDYIQIFLTAVNQLKLEVNDIFFEQYPYADYIEAYTSLDKMIDLVHFTLDYVQAHAGEAHHALSPIERAIDYINQNIEKNFSRAEVAEAIYLNPEYLSRLFKKAKGISLNDFIITRKMEISKSLLMSTHIPVHLIASKVGYSNFSYFSQVFKKHCGLTPLEYRQQQG</sequence>
<dbReference type="Pfam" id="PF00072">
    <property type="entry name" value="Response_reg"/>
    <property type="match status" value="1"/>
</dbReference>
<dbReference type="GO" id="GO:0003700">
    <property type="term" value="F:DNA-binding transcription factor activity"/>
    <property type="evidence" value="ECO:0007669"/>
    <property type="project" value="InterPro"/>
</dbReference>
<evidence type="ECO:0000256" key="3">
    <source>
        <dbReference type="ARBA" id="ARBA00023163"/>
    </source>
</evidence>
<dbReference type="GO" id="GO:0000160">
    <property type="term" value="P:phosphorelay signal transduction system"/>
    <property type="evidence" value="ECO:0007669"/>
    <property type="project" value="InterPro"/>
</dbReference>
<evidence type="ECO:0000259" key="5">
    <source>
        <dbReference type="PROSITE" id="PS01124"/>
    </source>
</evidence>
<evidence type="ECO:0000313" key="7">
    <source>
        <dbReference type="EMBL" id="OME86431.1"/>
    </source>
</evidence>
<evidence type="ECO:0008006" key="9">
    <source>
        <dbReference type="Google" id="ProtNLM"/>
    </source>
</evidence>
<dbReference type="InterPro" id="IPR009057">
    <property type="entry name" value="Homeodomain-like_sf"/>
</dbReference>
<dbReference type="STRING" id="1401.BK123_32865"/>
<dbReference type="PRINTS" id="PR00032">
    <property type="entry name" value="HTHARAC"/>
</dbReference>
<dbReference type="InterPro" id="IPR020449">
    <property type="entry name" value="Tscrpt_reg_AraC-type_HTH"/>
</dbReference>
<dbReference type="InterPro" id="IPR011006">
    <property type="entry name" value="CheY-like_superfamily"/>
</dbReference>
<dbReference type="PANTHER" id="PTHR43280">
    <property type="entry name" value="ARAC-FAMILY TRANSCRIPTIONAL REGULATOR"/>
    <property type="match status" value="1"/>
</dbReference>
<dbReference type="Pfam" id="PF12833">
    <property type="entry name" value="HTH_18"/>
    <property type="match status" value="1"/>
</dbReference>
<feature type="domain" description="Response regulatory" evidence="6">
    <location>
        <begin position="2"/>
        <end position="119"/>
    </location>
</feature>
<protein>
    <recommendedName>
        <fullName evidence="9">DNA-binding response regulator</fullName>
    </recommendedName>
</protein>
<dbReference type="InterPro" id="IPR001789">
    <property type="entry name" value="Sig_transdc_resp-reg_receiver"/>
</dbReference>
<comment type="caution">
    <text evidence="7">The sequence shown here is derived from an EMBL/GenBank/DDBJ whole genome shotgun (WGS) entry which is preliminary data.</text>
</comment>
<gene>
    <name evidence="7" type="ORF">BK123_32865</name>
</gene>
<dbReference type="SMART" id="SM00342">
    <property type="entry name" value="HTH_ARAC"/>
    <property type="match status" value="1"/>
</dbReference>
<evidence type="ECO:0000256" key="1">
    <source>
        <dbReference type="ARBA" id="ARBA00023015"/>
    </source>
</evidence>
<dbReference type="Gene3D" id="3.40.50.2300">
    <property type="match status" value="1"/>
</dbReference>
<evidence type="ECO:0000259" key="6">
    <source>
        <dbReference type="PROSITE" id="PS50110"/>
    </source>
</evidence>
<keyword evidence="1" id="KW-0805">Transcription regulation</keyword>
<dbReference type="RefSeq" id="WP_076326499.1">
    <property type="nucleotide sequence ID" value="NZ_MRTF01000022.1"/>
</dbReference>
<dbReference type="PROSITE" id="PS01124">
    <property type="entry name" value="HTH_ARAC_FAMILY_2"/>
    <property type="match status" value="1"/>
</dbReference>
<accession>A0A1R1ALJ0</accession>
<dbReference type="Proteomes" id="UP000187074">
    <property type="component" value="Unassembled WGS sequence"/>
</dbReference>
<organism evidence="7 8">
    <name type="scientific">Paenibacillus lautus</name>
    <name type="common">Bacillus lautus</name>
    <dbReference type="NCBI Taxonomy" id="1401"/>
    <lineage>
        <taxon>Bacteria</taxon>
        <taxon>Bacillati</taxon>
        <taxon>Bacillota</taxon>
        <taxon>Bacilli</taxon>
        <taxon>Bacillales</taxon>
        <taxon>Paenibacillaceae</taxon>
        <taxon>Paenibacillus</taxon>
    </lineage>
</organism>
<keyword evidence="4" id="KW-0597">Phosphoprotein</keyword>
<feature type="modified residue" description="4-aspartylphosphate" evidence="4">
    <location>
        <position position="54"/>
    </location>
</feature>
<dbReference type="AlphaFoldDB" id="A0A1R1ALJ0"/>
<dbReference type="GO" id="GO:0043565">
    <property type="term" value="F:sequence-specific DNA binding"/>
    <property type="evidence" value="ECO:0007669"/>
    <property type="project" value="InterPro"/>
</dbReference>
<evidence type="ECO:0000313" key="8">
    <source>
        <dbReference type="Proteomes" id="UP000187074"/>
    </source>
</evidence>
<dbReference type="Gene3D" id="1.10.10.60">
    <property type="entry name" value="Homeodomain-like"/>
    <property type="match status" value="2"/>
</dbReference>
<dbReference type="PANTHER" id="PTHR43280:SF2">
    <property type="entry name" value="HTH-TYPE TRANSCRIPTIONAL REGULATOR EXSA"/>
    <property type="match status" value="1"/>
</dbReference>
<dbReference type="InterPro" id="IPR018060">
    <property type="entry name" value="HTH_AraC"/>
</dbReference>
<name>A0A1R1ALJ0_PAELA</name>